<feature type="transmembrane region" description="Helical" evidence="5">
    <location>
        <begin position="86"/>
        <end position="103"/>
    </location>
</feature>
<name>A0AAN9T5F1_9HEMI</name>
<organism evidence="6 7">
    <name type="scientific">Parthenolecanium corni</name>
    <dbReference type="NCBI Taxonomy" id="536013"/>
    <lineage>
        <taxon>Eukaryota</taxon>
        <taxon>Metazoa</taxon>
        <taxon>Ecdysozoa</taxon>
        <taxon>Arthropoda</taxon>
        <taxon>Hexapoda</taxon>
        <taxon>Insecta</taxon>
        <taxon>Pterygota</taxon>
        <taxon>Neoptera</taxon>
        <taxon>Paraneoptera</taxon>
        <taxon>Hemiptera</taxon>
        <taxon>Sternorrhyncha</taxon>
        <taxon>Coccoidea</taxon>
        <taxon>Coccidae</taxon>
        <taxon>Parthenolecanium</taxon>
    </lineage>
</organism>
<keyword evidence="7" id="KW-1185">Reference proteome</keyword>
<dbReference type="AlphaFoldDB" id="A0AAN9T5F1"/>
<evidence type="ECO:0000256" key="1">
    <source>
        <dbReference type="ARBA" id="ARBA00004370"/>
    </source>
</evidence>
<dbReference type="GO" id="GO:0016020">
    <property type="term" value="C:membrane"/>
    <property type="evidence" value="ECO:0007669"/>
    <property type="project" value="UniProtKB-SubCell"/>
</dbReference>
<protein>
    <submittedName>
        <fullName evidence="6">Uncharacterized protein</fullName>
    </submittedName>
</protein>
<feature type="transmembrane region" description="Helical" evidence="5">
    <location>
        <begin position="56"/>
        <end position="74"/>
    </location>
</feature>
<dbReference type="InterPro" id="IPR036259">
    <property type="entry name" value="MFS_trans_sf"/>
</dbReference>
<evidence type="ECO:0000256" key="4">
    <source>
        <dbReference type="ARBA" id="ARBA00023136"/>
    </source>
</evidence>
<dbReference type="Pfam" id="PF00083">
    <property type="entry name" value="Sugar_tr"/>
    <property type="match status" value="1"/>
</dbReference>
<proteinExistence type="predicted"/>
<sequence>MFLISLSLNEYYSDRISLPATAGLEEDYFCLFAEHICMRIYVIVMVVYVTEASQPSWRALFVGLFFTPFMLAIFFGRCFLPAPGRLSAAIITQIFSVAMSMLAPETPYWLALKGETEAAEQMFIYLRAGLGDPSEFEAMVDTAAVDAEERGFFSVVSPAFCVPLVKVFFMYVATDGVCQVMFTGHQGPVEYLRFNASYEHTKWHFPEVSVYVHYIIPLVACLFYLPTCLYVSRRILYLTTILASYLIFLAVLIAYVHYNSSKTMNLAVLKFCYFISHVGGRPVLLLLPAEIFPGTVKEFGIAACEFIQLIFQATDYMNLDLVDKAVPYNFIRLYFVPVGLFLSYLFMPETKDLTLVESQELGMRFGLPTFSFFPENATEADDYE</sequence>
<comment type="subcellular location">
    <subcellularLocation>
        <location evidence="1">Membrane</location>
    </subcellularLocation>
</comment>
<evidence type="ECO:0000313" key="6">
    <source>
        <dbReference type="EMBL" id="KAK7573915.1"/>
    </source>
</evidence>
<evidence type="ECO:0000313" key="7">
    <source>
        <dbReference type="Proteomes" id="UP001367676"/>
    </source>
</evidence>
<feature type="transmembrane region" description="Helical" evidence="5">
    <location>
        <begin position="236"/>
        <end position="258"/>
    </location>
</feature>
<comment type="caution">
    <text evidence="6">The sequence shown here is derived from an EMBL/GenBank/DDBJ whole genome shotgun (WGS) entry which is preliminary data.</text>
</comment>
<dbReference type="GO" id="GO:0022857">
    <property type="term" value="F:transmembrane transporter activity"/>
    <property type="evidence" value="ECO:0007669"/>
    <property type="project" value="InterPro"/>
</dbReference>
<keyword evidence="3 5" id="KW-1133">Transmembrane helix</keyword>
<evidence type="ECO:0000256" key="3">
    <source>
        <dbReference type="ARBA" id="ARBA00022989"/>
    </source>
</evidence>
<dbReference type="EMBL" id="JBBCAQ010000037">
    <property type="protein sequence ID" value="KAK7573915.1"/>
    <property type="molecule type" value="Genomic_DNA"/>
</dbReference>
<dbReference type="Gene3D" id="1.20.1250.20">
    <property type="entry name" value="MFS general substrate transporter like domains"/>
    <property type="match status" value="2"/>
</dbReference>
<evidence type="ECO:0000256" key="5">
    <source>
        <dbReference type="SAM" id="Phobius"/>
    </source>
</evidence>
<dbReference type="InterPro" id="IPR005828">
    <property type="entry name" value="MFS_sugar_transport-like"/>
</dbReference>
<dbReference type="PANTHER" id="PTHR48021">
    <property type="match status" value="1"/>
</dbReference>
<gene>
    <name evidence="6" type="ORF">V9T40_011106</name>
</gene>
<feature type="transmembrane region" description="Helical" evidence="5">
    <location>
        <begin position="211"/>
        <end position="231"/>
    </location>
</feature>
<reference evidence="6 7" key="1">
    <citation type="submission" date="2024-03" db="EMBL/GenBank/DDBJ databases">
        <title>Adaptation during the transition from Ophiocordyceps entomopathogen to insect associate is accompanied by gene loss and intensified selection.</title>
        <authorList>
            <person name="Ward C.M."/>
            <person name="Onetto C.A."/>
            <person name="Borneman A.R."/>
        </authorList>
    </citation>
    <scope>NUCLEOTIDE SEQUENCE [LARGE SCALE GENOMIC DNA]</scope>
    <source>
        <strain evidence="6">AWRI1</strain>
        <tissue evidence="6">Single Adult Female</tissue>
    </source>
</reference>
<keyword evidence="4 5" id="KW-0472">Membrane</keyword>
<evidence type="ECO:0000256" key="2">
    <source>
        <dbReference type="ARBA" id="ARBA00022692"/>
    </source>
</evidence>
<feature type="transmembrane region" description="Helical" evidence="5">
    <location>
        <begin position="326"/>
        <end position="347"/>
    </location>
</feature>
<dbReference type="InterPro" id="IPR050549">
    <property type="entry name" value="MFS_Trehalose_Transporter"/>
</dbReference>
<feature type="transmembrane region" description="Helical" evidence="5">
    <location>
        <begin position="28"/>
        <end position="50"/>
    </location>
</feature>
<dbReference type="SUPFAM" id="SSF103473">
    <property type="entry name" value="MFS general substrate transporter"/>
    <property type="match status" value="1"/>
</dbReference>
<dbReference type="PANTHER" id="PTHR48021:SF1">
    <property type="entry name" value="GH07001P-RELATED"/>
    <property type="match status" value="1"/>
</dbReference>
<keyword evidence="2 5" id="KW-0812">Transmembrane</keyword>
<dbReference type="Proteomes" id="UP001367676">
    <property type="component" value="Unassembled WGS sequence"/>
</dbReference>
<accession>A0AAN9T5F1</accession>